<dbReference type="Proteomes" id="UP000077315">
    <property type="component" value="Unassembled WGS sequence"/>
</dbReference>
<gene>
    <name evidence="11" type="ORF">PHYBLDRAFT_160687</name>
</gene>
<dbReference type="VEuPathDB" id="FungiDB:PHYBLDRAFT_160687"/>
<dbReference type="Gene3D" id="4.10.260.10">
    <property type="entry name" value="Transducin (heterotrimeric G protein), gamma chain"/>
    <property type="match status" value="1"/>
</dbReference>
<evidence type="ECO:0000313" key="11">
    <source>
        <dbReference type="EMBL" id="OAD66010.1"/>
    </source>
</evidence>
<feature type="domain" description="G protein gamma" evidence="10">
    <location>
        <begin position="1"/>
        <end position="69"/>
    </location>
</feature>
<evidence type="ECO:0000313" key="12">
    <source>
        <dbReference type="Proteomes" id="UP000077315"/>
    </source>
</evidence>
<dbReference type="InterPro" id="IPR036284">
    <property type="entry name" value="GGL_sf"/>
</dbReference>
<dbReference type="GO" id="GO:0031681">
    <property type="term" value="F:G-protein beta-subunit binding"/>
    <property type="evidence" value="ECO:0007669"/>
    <property type="project" value="InterPro"/>
</dbReference>
<reference evidence="12" key="1">
    <citation type="submission" date="2015-06" db="EMBL/GenBank/DDBJ databases">
        <title>Expansion of signal transduction pathways in fungi by whole-genome duplication.</title>
        <authorList>
            <consortium name="DOE Joint Genome Institute"/>
            <person name="Corrochano L.M."/>
            <person name="Kuo A."/>
            <person name="Marcet-Houben M."/>
            <person name="Polaino S."/>
            <person name="Salamov A."/>
            <person name="Villalobos J.M."/>
            <person name="Alvarez M.I."/>
            <person name="Avalos J."/>
            <person name="Benito E.P."/>
            <person name="Benoit I."/>
            <person name="Burger G."/>
            <person name="Camino L.P."/>
            <person name="Canovas D."/>
            <person name="Cerda-Olmedo E."/>
            <person name="Cheng J.-F."/>
            <person name="Dominguez A."/>
            <person name="Elias M."/>
            <person name="Eslava A.P."/>
            <person name="Glaser F."/>
            <person name="Grimwood J."/>
            <person name="Gutierrez G."/>
            <person name="Heitman J."/>
            <person name="Henrissat B."/>
            <person name="Iturriaga E.A."/>
            <person name="Lang B.F."/>
            <person name="Lavin J.L."/>
            <person name="Lee S."/>
            <person name="Li W."/>
            <person name="Lindquist E."/>
            <person name="Lopez-Garcia S."/>
            <person name="Luque E.M."/>
            <person name="Marcos A.T."/>
            <person name="Martin J."/>
            <person name="McCluskey K."/>
            <person name="Medina H.R."/>
            <person name="Miralles-Duran A."/>
            <person name="Miyazaki A."/>
            <person name="Munoz-Torres E."/>
            <person name="Oguiza J.A."/>
            <person name="Ohm R."/>
            <person name="Olmedo M."/>
            <person name="Orejas M."/>
            <person name="Ortiz-Castellanos L."/>
            <person name="Pisabarro A.G."/>
            <person name="Rodriguez-Romero J."/>
            <person name="Ruiz-Herrera J."/>
            <person name="Ruiz-Vazquez R."/>
            <person name="Sanz C."/>
            <person name="Schackwitz W."/>
            <person name="Schmutz J."/>
            <person name="Shahriari M."/>
            <person name="Shelest E."/>
            <person name="Silva-Franco F."/>
            <person name="Soanes D."/>
            <person name="Syed K."/>
            <person name="Tagua V.G."/>
            <person name="Talbot N.J."/>
            <person name="Thon M."/>
            <person name="De vries R.P."/>
            <person name="Wiebenga A."/>
            <person name="Yadav J.S."/>
            <person name="Braun E.L."/>
            <person name="Baker S."/>
            <person name="Garre V."/>
            <person name="Horwitz B."/>
            <person name="Torres-Martinez S."/>
            <person name="Idnurm A."/>
            <person name="Herrera-Estrella A."/>
            <person name="Gabaldon T."/>
            <person name="Grigoriev I.V."/>
        </authorList>
    </citation>
    <scope>NUCLEOTIDE SEQUENCE [LARGE SCALE GENOMIC DNA]</scope>
    <source>
        <strain evidence="12">NRRL 1555(-)</strain>
    </source>
</reference>
<dbReference type="EMBL" id="KV441006">
    <property type="protein sequence ID" value="OAD66010.1"/>
    <property type="molecule type" value="Genomic_DNA"/>
</dbReference>
<dbReference type="RefSeq" id="XP_018284050.1">
    <property type="nucleotide sequence ID" value="XM_018434229.1"/>
</dbReference>
<dbReference type="GO" id="GO:0000750">
    <property type="term" value="P:pheromone-dependent signal transduction involved in conjugation with cellular fusion"/>
    <property type="evidence" value="ECO:0007669"/>
    <property type="project" value="InterPro"/>
</dbReference>
<dbReference type="GeneID" id="28995135"/>
<dbReference type="PROSITE" id="PS50058">
    <property type="entry name" value="G_PROTEIN_GAMMA"/>
    <property type="match status" value="1"/>
</dbReference>
<evidence type="ECO:0000256" key="3">
    <source>
        <dbReference type="ARBA" id="ARBA00016111"/>
    </source>
</evidence>
<dbReference type="SMART" id="SM01224">
    <property type="entry name" value="G_gamma"/>
    <property type="match status" value="1"/>
</dbReference>
<comment type="subcellular location">
    <subcellularLocation>
        <location evidence="1">Membrane</location>
    </subcellularLocation>
</comment>
<accession>A0A163CW18</accession>
<dbReference type="GO" id="GO:0005834">
    <property type="term" value="C:heterotrimeric G-protein complex"/>
    <property type="evidence" value="ECO:0007669"/>
    <property type="project" value="TreeGrafter"/>
</dbReference>
<evidence type="ECO:0000256" key="4">
    <source>
        <dbReference type="ARBA" id="ARBA00022481"/>
    </source>
</evidence>
<evidence type="ECO:0000256" key="9">
    <source>
        <dbReference type="ARBA" id="ARBA00023289"/>
    </source>
</evidence>
<keyword evidence="7" id="KW-0807">Transducer</keyword>
<evidence type="ECO:0000256" key="8">
    <source>
        <dbReference type="ARBA" id="ARBA00023288"/>
    </source>
</evidence>
<keyword evidence="6" id="KW-0564">Palmitate</keyword>
<keyword evidence="4" id="KW-0488">Methylation</keyword>
<proteinExistence type="inferred from homology"/>
<comment type="similarity">
    <text evidence="2">Belongs to the G protein gamma family.</text>
</comment>
<evidence type="ECO:0000256" key="2">
    <source>
        <dbReference type="ARBA" id="ARBA00007431"/>
    </source>
</evidence>
<evidence type="ECO:0000256" key="6">
    <source>
        <dbReference type="ARBA" id="ARBA00023139"/>
    </source>
</evidence>
<evidence type="ECO:0000259" key="10">
    <source>
        <dbReference type="PROSITE" id="PS50058"/>
    </source>
</evidence>
<dbReference type="OrthoDB" id="19232at2759"/>
<evidence type="ECO:0000256" key="7">
    <source>
        <dbReference type="ARBA" id="ARBA00023224"/>
    </source>
</evidence>
<evidence type="ECO:0000256" key="1">
    <source>
        <dbReference type="ARBA" id="ARBA00004370"/>
    </source>
</evidence>
<keyword evidence="12" id="KW-1185">Reference proteome</keyword>
<dbReference type="InterPro" id="IPR015898">
    <property type="entry name" value="G-protein_gamma-like_dom"/>
</dbReference>
<dbReference type="SUPFAM" id="SSF48670">
    <property type="entry name" value="Transducin (heterotrimeric G protein), gamma chain"/>
    <property type="match status" value="1"/>
</dbReference>
<protein>
    <recommendedName>
        <fullName evidence="3">Guanine nucleotide-binding protein subunit gamma</fullName>
    </recommendedName>
</protein>
<dbReference type="PANTHER" id="PTHR28189">
    <property type="entry name" value="GUANINE NUCLEOTIDE-BINDING PROTEIN SUBUNIT GAMMA"/>
    <property type="match status" value="1"/>
</dbReference>
<keyword evidence="5" id="KW-0472">Membrane</keyword>
<sequence length="69" mass="7989">MEAKLLKIYEYNEKLREQLEIQRIPVSEASRSLIEYCQNNSDYMVPSVLNTKRPDPYAETTGDCGCVLM</sequence>
<dbReference type="Pfam" id="PF00631">
    <property type="entry name" value="G-gamma"/>
    <property type="match status" value="1"/>
</dbReference>
<keyword evidence="8" id="KW-0449">Lipoprotein</keyword>
<dbReference type="InParanoid" id="A0A163CW18"/>
<dbReference type="InterPro" id="IPR041848">
    <property type="entry name" value="Ste18_fungal"/>
</dbReference>
<name>A0A163CW18_PHYB8</name>
<dbReference type="PANTHER" id="PTHR28189:SF1">
    <property type="entry name" value="GUANINE NUCLEOTIDE-BINDING PROTEIN SUBUNIT GAMMA"/>
    <property type="match status" value="1"/>
</dbReference>
<dbReference type="STRING" id="763407.A0A163CW18"/>
<organism evidence="11 12">
    <name type="scientific">Phycomyces blakesleeanus (strain ATCC 8743b / DSM 1359 / FGSC 10004 / NBRC 33097 / NRRL 1555)</name>
    <dbReference type="NCBI Taxonomy" id="763407"/>
    <lineage>
        <taxon>Eukaryota</taxon>
        <taxon>Fungi</taxon>
        <taxon>Fungi incertae sedis</taxon>
        <taxon>Mucoromycota</taxon>
        <taxon>Mucoromycotina</taxon>
        <taxon>Mucoromycetes</taxon>
        <taxon>Mucorales</taxon>
        <taxon>Phycomycetaceae</taxon>
        <taxon>Phycomyces</taxon>
    </lineage>
</organism>
<keyword evidence="9" id="KW-0636">Prenylation</keyword>
<dbReference type="GO" id="GO:0007186">
    <property type="term" value="P:G protein-coupled receptor signaling pathway"/>
    <property type="evidence" value="ECO:0007669"/>
    <property type="project" value="InterPro"/>
</dbReference>
<dbReference type="AlphaFoldDB" id="A0A163CW18"/>
<evidence type="ECO:0000256" key="5">
    <source>
        <dbReference type="ARBA" id="ARBA00023136"/>
    </source>
</evidence>